<evidence type="ECO:0000256" key="1">
    <source>
        <dbReference type="SAM" id="SignalP"/>
    </source>
</evidence>
<sequence length="59" mass="6123">MLRLLTAIVLLVSVASAAPSAACIQMCRQEKPDCASGEVASGVEGCWGCCQPVEVDIKN</sequence>
<keyword evidence="1" id="KW-0732">Signal</keyword>
<dbReference type="AlphaFoldDB" id="A0A5N6TXK5"/>
<gene>
    <name evidence="2" type="ORF">BDV25DRAFT_153476</name>
</gene>
<dbReference type="OrthoDB" id="4492263at2759"/>
<protein>
    <submittedName>
        <fullName evidence="2">Uncharacterized protein</fullName>
    </submittedName>
</protein>
<accession>A0A5N6TXK5</accession>
<reference evidence="2 3" key="1">
    <citation type="submission" date="2019-04" db="EMBL/GenBank/DDBJ databases">
        <title>Friends and foes A comparative genomics study of 23 Aspergillus species from section Flavi.</title>
        <authorList>
            <consortium name="DOE Joint Genome Institute"/>
            <person name="Kjaerbolling I."/>
            <person name="Vesth T."/>
            <person name="Frisvad J.C."/>
            <person name="Nybo J.L."/>
            <person name="Theobald S."/>
            <person name="Kildgaard S."/>
            <person name="Isbrandt T."/>
            <person name="Kuo A."/>
            <person name="Sato A."/>
            <person name="Lyhne E.K."/>
            <person name="Kogle M.E."/>
            <person name="Wiebenga A."/>
            <person name="Kun R.S."/>
            <person name="Lubbers R.J."/>
            <person name="Makela M.R."/>
            <person name="Barry K."/>
            <person name="Chovatia M."/>
            <person name="Clum A."/>
            <person name="Daum C."/>
            <person name="Haridas S."/>
            <person name="He G."/>
            <person name="LaButti K."/>
            <person name="Lipzen A."/>
            <person name="Mondo S."/>
            <person name="Riley R."/>
            <person name="Salamov A."/>
            <person name="Simmons B.A."/>
            <person name="Magnuson J.K."/>
            <person name="Henrissat B."/>
            <person name="Mortensen U.H."/>
            <person name="Larsen T.O."/>
            <person name="Devries R.P."/>
            <person name="Grigoriev I.V."/>
            <person name="Machida M."/>
            <person name="Baker S.E."/>
            <person name="Andersen M.R."/>
        </authorList>
    </citation>
    <scope>NUCLEOTIDE SEQUENCE [LARGE SCALE GENOMIC DNA]</scope>
    <source>
        <strain evidence="2 3">IBT 18842</strain>
    </source>
</reference>
<feature type="chain" id="PRO_5024946802" evidence="1">
    <location>
        <begin position="18"/>
        <end position="59"/>
    </location>
</feature>
<evidence type="ECO:0000313" key="2">
    <source>
        <dbReference type="EMBL" id="KAE8150974.1"/>
    </source>
</evidence>
<dbReference type="Proteomes" id="UP000325780">
    <property type="component" value="Unassembled WGS sequence"/>
</dbReference>
<feature type="signal peptide" evidence="1">
    <location>
        <begin position="1"/>
        <end position="17"/>
    </location>
</feature>
<name>A0A5N6TXK5_ASPAV</name>
<evidence type="ECO:0000313" key="3">
    <source>
        <dbReference type="Proteomes" id="UP000325780"/>
    </source>
</evidence>
<organism evidence="2 3">
    <name type="scientific">Aspergillus avenaceus</name>
    <dbReference type="NCBI Taxonomy" id="36643"/>
    <lineage>
        <taxon>Eukaryota</taxon>
        <taxon>Fungi</taxon>
        <taxon>Dikarya</taxon>
        <taxon>Ascomycota</taxon>
        <taxon>Pezizomycotina</taxon>
        <taxon>Eurotiomycetes</taxon>
        <taxon>Eurotiomycetidae</taxon>
        <taxon>Eurotiales</taxon>
        <taxon>Aspergillaceae</taxon>
        <taxon>Aspergillus</taxon>
        <taxon>Aspergillus subgen. Circumdati</taxon>
    </lineage>
</organism>
<proteinExistence type="predicted"/>
<dbReference type="EMBL" id="ML742081">
    <property type="protein sequence ID" value="KAE8150974.1"/>
    <property type="molecule type" value="Genomic_DNA"/>
</dbReference>
<keyword evidence="3" id="KW-1185">Reference proteome</keyword>